<dbReference type="Proteomes" id="UP000054937">
    <property type="component" value="Unassembled WGS sequence"/>
</dbReference>
<dbReference type="InterPro" id="IPR050431">
    <property type="entry name" value="Adaptor_comp_med_subunit"/>
</dbReference>
<dbReference type="Pfam" id="PF00928">
    <property type="entry name" value="Adap_comp_sub"/>
    <property type="match status" value="1"/>
</dbReference>
<accession>A0A0V0Q9J0</accession>
<gene>
    <name evidence="7" type="ORF">PPERSA_07368</name>
</gene>
<dbReference type="PROSITE" id="PS51072">
    <property type="entry name" value="MHD"/>
    <property type="match status" value="1"/>
</dbReference>
<feature type="domain" description="MHD" evidence="6">
    <location>
        <begin position="178"/>
        <end position="441"/>
    </location>
</feature>
<dbReference type="Gene3D" id="3.30.450.60">
    <property type="match status" value="1"/>
</dbReference>
<keyword evidence="4" id="KW-0472">Membrane</keyword>
<dbReference type="GO" id="GO:0012505">
    <property type="term" value="C:endomembrane system"/>
    <property type="evidence" value="ECO:0007669"/>
    <property type="project" value="UniProtKB-SubCell"/>
</dbReference>
<dbReference type="InterPro" id="IPR001392">
    <property type="entry name" value="Clathrin_mu"/>
</dbReference>
<proteinExistence type="inferred from homology"/>
<dbReference type="CDD" id="cd14838">
    <property type="entry name" value="AP4_Mu_N"/>
    <property type="match status" value="1"/>
</dbReference>
<comment type="caution">
    <text evidence="7">The sequence shown here is derived from an EMBL/GenBank/DDBJ whole genome shotgun (WGS) entry which is preliminary data.</text>
</comment>
<dbReference type="InterPro" id="IPR028565">
    <property type="entry name" value="MHD"/>
</dbReference>
<dbReference type="FunCoup" id="A0A0V0Q9J0">
    <property type="interactions" value="174"/>
</dbReference>
<sequence length="442" mass="50584">MLSQLFILSARGDIIVNRDFRSDLVKNTHEIFYREVKLYKGDAPPIFNKDGINFAYIKRSGLYIVGTSRFDMQPSLFLEILARVQKIIKDFLGVLSEESIRKNFVLIYELLDECIDFGMPQLMSSDLVKPYIVNDPVNLKPEPTFQIPKKTFGSFNFFNKTTTSSQSSNRSVKDNKKDNEIFVDIFEKISVLFNSSGYVINSSIEGCVQMKSYLKGNPALKLALNEDLQIGRSGGYSSSVVLDDCNFHNCVNTNEFEASKILRINPPDGEFVAMNYRVTSDFQAPFRVFPFIEEVSNYKLELTLKIKACFPKEVTASYLNVSFPLPSQTANVHNELAKNVQNQKVDVKKNEKTGAQQVEWELKKFMGSTEHVLKTKISLQSNANTYTSRKEIGPIGISFEIPMYNVSNLTIKYLRIEEKEKSYNPYRWVRYVTQSSSYVCRT</sequence>
<dbReference type="CDD" id="cd09253">
    <property type="entry name" value="AP-4_Mu4_Cterm"/>
    <property type="match status" value="1"/>
</dbReference>
<reference evidence="7 8" key="1">
    <citation type="journal article" date="2015" name="Sci. Rep.">
        <title>Genome of the facultative scuticociliatosis pathogen Pseudocohnilembus persalinus provides insight into its virulence through horizontal gene transfer.</title>
        <authorList>
            <person name="Xiong J."/>
            <person name="Wang G."/>
            <person name="Cheng J."/>
            <person name="Tian M."/>
            <person name="Pan X."/>
            <person name="Warren A."/>
            <person name="Jiang C."/>
            <person name="Yuan D."/>
            <person name="Miao W."/>
        </authorList>
    </citation>
    <scope>NUCLEOTIDE SEQUENCE [LARGE SCALE GENOMIC DNA]</scope>
    <source>
        <strain evidence="7">36N120E</strain>
    </source>
</reference>
<dbReference type="GO" id="GO:0016192">
    <property type="term" value="P:vesicle-mediated transport"/>
    <property type="evidence" value="ECO:0007669"/>
    <property type="project" value="InterPro"/>
</dbReference>
<dbReference type="OMA" id="DYGYIQN"/>
<protein>
    <submittedName>
        <fullName evidence="7">Mu homology domain</fullName>
    </submittedName>
</protein>
<dbReference type="GO" id="GO:0030131">
    <property type="term" value="C:clathrin adaptor complex"/>
    <property type="evidence" value="ECO:0007669"/>
    <property type="project" value="UniProtKB-UniRule"/>
</dbReference>
<dbReference type="EMBL" id="LDAU01000226">
    <property type="protein sequence ID" value="KRW98870.1"/>
    <property type="molecule type" value="Genomic_DNA"/>
</dbReference>
<dbReference type="PRINTS" id="PR00314">
    <property type="entry name" value="CLATHRINADPT"/>
</dbReference>
<dbReference type="GO" id="GO:0006886">
    <property type="term" value="P:intracellular protein transport"/>
    <property type="evidence" value="ECO:0007669"/>
    <property type="project" value="UniProtKB-UniRule"/>
</dbReference>
<keyword evidence="8" id="KW-1185">Reference proteome</keyword>
<dbReference type="InterPro" id="IPR011012">
    <property type="entry name" value="Longin-like_dom_sf"/>
</dbReference>
<keyword evidence="3 5" id="KW-0653">Protein transport</keyword>
<dbReference type="InParanoid" id="A0A0V0Q9J0"/>
<organism evidence="7 8">
    <name type="scientific">Pseudocohnilembus persalinus</name>
    <name type="common">Ciliate</name>
    <dbReference type="NCBI Taxonomy" id="266149"/>
    <lineage>
        <taxon>Eukaryota</taxon>
        <taxon>Sar</taxon>
        <taxon>Alveolata</taxon>
        <taxon>Ciliophora</taxon>
        <taxon>Intramacronucleata</taxon>
        <taxon>Oligohymenophorea</taxon>
        <taxon>Scuticociliatia</taxon>
        <taxon>Philasterida</taxon>
        <taxon>Pseudocohnilembidae</taxon>
        <taxon>Pseudocohnilembus</taxon>
    </lineage>
</organism>
<name>A0A0V0Q9J0_PSEPJ</name>
<dbReference type="InterPro" id="IPR036168">
    <property type="entry name" value="AP2_Mu_C_sf"/>
</dbReference>
<dbReference type="SUPFAM" id="SSF49447">
    <property type="entry name" value="Second domain of Mu2 adaptin subunit (ap50) of ap2 adaptor"/>
    <property type="match status" value="1"/>
</dbReference>
<comment type="similarity">
    <text evidence="5">Belongs to the adaptor complexes medium subunit family.</text>
</comment>
<evidence type="ECO:0000256" key="2">
    <source>
        <dbReference type="ARBA" id="ARBA00022448"/>
    </source>
</evidence>
<dbReference type="FunFam" id="3.30.450.60:FF:000002">
    <property type="entry name" value="AP-2 complex subunit mu, putative"/>
    <property type="match status" value="1"/>
</dbReference>
<comment type="subcellular location">
    <subcellularLocation>
        <location evidence="1">Endomembrane system</location>
    </subcellularLocation>
</comment>
<evidence type="ECO:0000313" key="7">
    <source>
        <dbReference type="EMBL" id="KRW98870.1"/>
    </source>
</evidence>
<evidence type="ECO:0000256" key="3">
    <source>
        <dbReference type="ARBA" id="ARBA00022927"/>
    </source>
</evidence>
<evidence type="ECO:0000256" key="4">
    <source>
        <dbReference type="ARBA" id="ARBA00023136"/>
    </source>
</evidence>
<dbReference type="PANTHER" id="PTHR10529">
    <property type="entry name" value="AP COMPLEX SUBUNIT MU"/>
    <property type="match status" value="1"/>
</dbReference>
<dbReference type="SUPFAM" id="SSF64356">
    <property type="entry name" value="SNARE-like"/>
    <property type="match status" value="1"/>
</dbReference>
<keyword evidence="2 5" id="KW-0813">Transport</keyword>
<dbReference type="PIRSF" id="PIRSF005992">
    <property type="entry name" value="Clathrin_mu"/>
    <property type="match status" value="1"/>
</dbReference>
<dbReference type="OrthoDB" id="10259133at2759"/>
<dbReference type="Gene3D" id="2.60.40.1170">
    <property type="entry name" value="Mu homology domain, subdomain B"/>
    <property type="match status" value="2"/>
</dbReference>
<evidence type="ECO:0000313" key="8">
    <source>
        <dbReference type="Proteomes" id="UP000054937"/>
    </source>
</evidence>
<dbReference type="AlphaFoldDB" id="A0A0V0Q9J0"/>
<evidence type="ECO:0000256" key="1">
    <source>
        <dbReference type="ARBA" id="ARBA00004308"/>
    </source>
</evidence>
<evidence type="ECO:0000256" key="5">
    <source>
        <dbReference type="PIRNR" id="PIRNR005992"/>
    </source>
</evidence>
<evidence type="ECO:0000259" key="6">
    <source>
        <dbReference type="PROSITE" id="PS51072"/>
    </source>
</evidence>